<sequence>MQTLTLAAVFGAILVLSIVVAPRRATVEGFFGGANSAGGAPGLWTLVLSQVTTWIFARSLMNSAILGYFYGIAGTLAYAAYYGSFLTGAFVVGRLRAGGASSVQDWLGARFGASGKAAYNIVIALRLLSEVFANLLVVGLIFGAVSEGAGAMAILIVAALALAYSAWGGLSAALRTDVLQMALFLVVFAVAFVALVVNPDFSLGAVLTAPGASGGYLGWVLMAVAALQVFSYPVHDPVMMDRGFIADEKTTRSSFLHAFWISALCIIAFGLFGIQASLQGAEYEGQLLGTWAGMFPAWVFGALMLSLLVSALSTLDSALSSAARLVVEELRLAPRSLNGGRAAMVVFTLAGTALTLWGSQSLFDAVAVSGTASMFLTPVLVVGLVMNREIAVWSYLTAWGAAILGAAAYFARGSDAMVALLPEGHKYEQLFVICIAVLLVGFVAVLIGSRRVAAQPAG</sequence>
<gene>
    <name evidence="14" type="ORF">PEV8663_01437</name>
</gene>
<keyword evidence="7 13" id="KW-1133">Transmembrane helix</keyword>
<evidence type="ECO:0000256" key="12">
    <source>
        <dbReference type="ARBA" id="ARBA00033708"/>
    </source>
</evidence>
<dbReference type="PANTHER" id="PTHR48086:SF3">
    <property type="entry name" value="SODIUM_PROLINE SYMPORTER"/>
    <property type="match status" value="1"/>
</dbReference>
<keyword evidence="11" id="KW-0739">Sodium transport</keyword>
<keyword evidence="6" id="KW-0769">Symport</keyword>
<protein>
    <recommendedName>
        <fullName evidence="16">Sodium:proline symporter</fullName>
    </recommendedName>
</protein>
<dbReference type="GO" id="GO:0015293">
    <property type="term" value="F:symporter activity"/>
    <property type="evidence" value="ECO:0007669"/>
    <property type="project" value="UniProtKB-KW"/>
</dbReference>
<dbReference type="AlphaFoldDB" id="A0A238K6P6"/>
<evidence type="ECO:0008006" key="16">
    <source>
        <dbReference type="Google" id="ProtNLM"/>
    </source>
</evidence>
<feature type="transmembrane region" description="Helical" evidence="13">
    <location>
        <begin position="216"/>
        <end position="234"/>
    </location>
</feature>
<dbReference type="GO" id="GO:0005886">
    <property type="term" value="C:plasma membrane"/>
    <property type="evidence" value="ECO:0007669"/>
    <property type="project" value="UniProtKB-SubCell"/>
</dbReference>
<proteinExistence type="inferred from homology"/>
<dbReference type="GO" id="GO:0006814">
    <property type="term" value="P:sodium ion transport"/>
    <property type="evidence" value="ECO:0007669"/>
    <property type="project" value="UniProtKB-KW"/>
</dbReference>
<feature type="transmembrane region" description="Helical" evidence="13">
    <location>
        <begin position="365"/>
        <end position="385"/>
    </location>
</feature>
<evidence type="ECO:0000256" key="11">
    <source>
        <dbReference type="ARBA" id="ARBA00023201"/>
    </source>
</evidence>
<dbReference type="Gene3D" id="1.20.1730.10">
    <property type="entry name" value="Sodium/glucose cotransporter"/>
    <property type="match status" value="1"/>
</dbReference>
<dbReference type="OrthoDB" id="1190692at2"/>
<evidence type="ECO:0000256" key="8">
    <source>
        <dbReference type="ARBA" id="ARBA00023053"/>
    </source>
</evidence>
<feature type="transmembrane region" description="Helical" evidence="13">
    <location>
        <begin position="178"/>
        <end position="196"/>
    </location>
</feature>
<keyword evidence="8" id="KW-0915">Sodium</keyword>
<dbReference type="EMBL" id="FXYH01000004">
    <property type="protein sequence ID" value="SMX38580.1"/>
    <property type="molecule type" value="Genomic_DNA"/>
</dbReference>
<dbReference type="Proteomes" id="UP000220836">
    <property type="component" value="Unassembled WGS sequence"/>
</dbReference>
<feature type="transmembrane region" description="Helical" evidence="13">
    <location>
        <begin position="430"/>
        <end position="448"/>
    </location>
</feature>
<keyword evidence="15" id="KW-1185">Reference proteome</keyword>
<comment type="similarity">
    <text evidence="2">Belongs to the sodium:solute symporter (SSF) (TC 2.A.21) family.</text>
</comment>
<reference evidence="14 15" key="1">
    <citation type="submission" date="2017-05" db="EMBL/GenBank/DDBJ databases">
        <authorList>
            <person name="Song R."/>
            <person name="Chenine A.L."/>
            <person name="Ruprecht R.M."/>
        </authorList>
    </citation>
    <scope>NUCLEOTIDE SEQUENCE [LARGE SCALE GENOMIC DNA]</scope>
    <source>
        <strain evidence="14 15">CECT 8663</strain>
    </source>
</reference>
<evidence type="ECO:0000256" key="7">
    <source>
        <dbReference type="ARBA" id="ARBA00022989"/>
    </source>
</evidence>
<dbReference type="InterPro" id="IPR038377">
    <property type="entry name" value="Na/Glc_symporter_sf"/>
</dbReference>
<name>A0A238K6P6_9RHOB</name>
<keyword evidence="4" id="KW-1003">Cell membrane</keyword>
<evidence type="ECO:0000256" key="5">
    <source>
        <dbReference type="ARBA" id="ARBA00022692"/>
    </source>
</evidence>
<dbReference type="PROSITE" id="PS50283">
    <property type="entry name" value="NA_SOLUT_SYMP_3"/>
    <property type="match status" value="1"/>
</dbReference>
<dbReference type="InterPro" id="IPR050277">
    <property type="entry name" value="Sodium:Solute_Symporter"/>
</dbReference>
<keyword evidence="10 13" id="KW-0472">Membrane</keyword>
<feature type="transmembrane region" description="Helical" evidence="13">
    <location>
        <begin position="117"/>
        <end position="142"/>
    </location>
</feature>
<feature type="transmembrane region" description="Helical" evidence="13">
    <location>
        <begin position="392"/>
        <end position="410"/>
    </location>
</feature>
<evidence type="ECO:0000313" key="15">
    <source>
        <dbReference type="Proteomes" id="UP000220836"/>
    </source>
</evidence>
<evidence type="ECO:0000256" key="4">
    <source>
        <dbReference type="ARBA" id="ARBA00022475"/>
    </source>
</evidence>
<dbReference type="InterPro" id="IPR001734">
    <property type="entry name" value="Na/solute_symporter"/>
</dbReference>
<evidence type="ECO:0000256" key="13">
    <source>
        <dbReference type="SAM" id="Phobius"/>
    </source>
</evidence>
<feature type="transmembrane region" description="Helical" evidence="13">
    <location>
        <begin position="148"/>
        <end position="166"/>
    </location>
</feature>
<feature type="transmembrane region" description="Helical" evidence="13">
    <location>
        <begin position="68"/>
        <end position="92"/>
    </location>
</feature>
<feature type="transmembrane region" description="Helical" evidence="13">
    <location>
        <begin position="255"/>
        <end position="278"/>
    </location>
</feature>
<dbReference type="PANTHER" id="PTHR48086">
    <property type="entry name" value="SODIUM/PROLINE SYMPORTER-RELATED"/>
    <property type="match status" value="1"/>
</dbReference>
<evidence type="ECO:0000256" key="6">
    <source>
        <dbReference type="ARBA" id="ARBA00022847"/>
    </source>
</evidence>
<evidence type="ECO:0000256" key="3">
    <source>
        <dbReference type="ARBA" id="ARBA00022448"/>
    </source>
</evidence>
<evidence type="ECO:0000256" key="2">
    <source>
        <dbReference type="ARBA" id="ARBA00006434"/>
    </source>
</evidence>
<feature type="transmembrane region" description="Helical" evidence="13">
    <location>
        <begin position="340"/>
        <end position="359"/>
    </location>
</feature>
<dbReference type="RefSeq" id="WP_097803953.1">
    <property type="nucleotide sequence ID" value="NZ_FXYH01000004.1"/>
</dbReference>
<keyword evidence="3" id="KW-0813">Transport</keyword>
<comment type="catalytic activity">
    <reaction evidence="12">
        <text>L-proline(in) + Na(+)(in) = L-proline(out) + Na(+)(out)</text>
        <dbReference type="Rhea" id="RHEA:28967"/>
        <dbReference type="ChEBI" id="CHEBI:29101"/>
        <dbReference type="ChEBI" id="CHEBI:60039"/>
    </reaction>
</comment>
<evidence type="ECO:0000256" key="1">
    <source>
        <dbReference type="ARBA" id="ARBA00004651"/>
    </source>
</evidence>
<feature type="transmembrane region" description="Helical" evidence="13">
    <location>
        <begin position="298"/>
        <end position="319"/>
    </location>
</feature>
<evidence type="ECO:0000256" key="9">
    <source>
        <dbReference type="ARBA" id="ARBA00023065"/>
    </source>
</evidence>
<keyword evidence="9" id="KW-0406">Ion transport</keyword>
<keyword evidence="5 13" id="KW-0812">Transmembrane</keyword>
<accession>A0A238K6P6</accession>
<comment type="subcellular location">
    <subcellularLocation>
        <location evidence="1">Cell membrane</location>
        <topology evidence="1">Multi-pass membrane protein</topology>
    </subcellularLocation>
</comment>
<organism evidence="14 15">
    <name type="scientific">Pelagimonas varians</name>
    <dbReference type="NCBI Taxonomy" id="696760"/>
    <lineage>
        <taxon>Bacteria</taxon>
        <taxon>Pseudomonadati</taxon>
        <taxon>Pseudomonadota</taxon>
        <taxon>Alphaproteobacteria</taxon>
        <taxon>Rhodobacterales</taxon>
        <taxon>Roseobacteraceae</taxon>
        <taxon>Pelagimonas</taxon>
    </lineage>
</organism>
<evidence type="ECO:0000313" key="14">
    <source>
        <dbReference type="EMBL" id="SMX38580.1"/>
    </source>
</evidence>
<evidence type="ECO:0000256" key="10">
    <source>
        <dbReference type="ARBA" id="ARBA00023136"/>
    </source>
</evidence>